<name>A0A1H1V9K8_9ACTN</name>
<dbReference type="STRING" id="630515.SAMN04489812_3103"/>
<dbReference type="EMBL" id="LT629772">
    <property type="protein sequence ID" value="SDS80949.1"/>
    <property type="molecule type" value="Genomic_DNA"/>
</dbReference>
<sequence length="75" mass="8259">MKSVVGTVLNWNDEEGWGVLRSADVTSDVFAHFSELALDGYRTVQPGQAVRFGCEHVPGGQDGYDYRAVDVRVID</sequence>
<dbReference type="OrthoDB" id="5195005at2"/>
<dbReference type="PROSITE" id="PS51857">
    <property type="entry name" value="CSD_2"/>
    <property type="match status" value="1"/>
</dbReference>
<dbReference type="SUPFAM" id="SSF50249">
    <property type="entry name" value="Nucleic acid-binding proteins"/>
    <property type="match status" value="1"/>
</dbReference>
<dbReference type="InterPro" id="IPR002059">
    <property type="entry name" value="CSP_DNA-bd"/>
</dbReference>
<dbReference type="AlphaFoldDB" id="A0A1H1V9K8"/>
<reference evidence="2 3" key="1">
    <citation type="submission" date="2016-10" db="EMBL/GenBank/DDBJ databases">
        <authorList>
            <person name="de Groot N.N."/>
        </authorList>
    </citation>
    <scope>NUCLEOTIDE SEQUENCE [LARGE SCALE GENOMIC DNA]</scope>
    <source>
        <strain evidence="2 3">DSM 21800</strain>
    </source>
</reference>
<dbReference type="InterPro" id="IPR011129">
    <property type="entry name" value="CSD"/>
</dbReference>
<protein>
    <submittedName>
        <fullName evidence="2">Cold shock protein (Beta-ribbon, CspA family)</fullName>
    </submittedName>
</protein>
<dbReference type="SMART" id="SM00357">
    <property type="entry name" value="CSP"/>
    <property type="match status" value="1"/>
</dbReference>
<dbReference type="GO" id="GO:0003676">
    <property type="term" value="F:nucleic acid binding"/>
    <property type="evidence" value="ECO:0007669"/>
    <property type="project" value="InterPro"/>
</dbReference>
<feature type="domain" description="CSD" evidence="1">
    <location>
        <begin position="3"/>
        <end position="73"/>
    </location>
</feature>
<accession>A0A1H1V9K8</accession>
<keyword evidence="3" id="KW-1185">Reference proteome</keyword>
<dbReference type="Pfam" id="PF00313">
    <property type="entry name" value="CSD"/>
    <property type="match status" value="1"/>
</dbReference>
<evidence type="ECO:0000313" key="3">
    <source>
        <dbReference type="Proteomes" id="UP000199103"/>
    </source>
</evidence>
<evidence type="ECO:0000259" key="1">
    <source>
        <dbReference type="PROSITE" id="PS51857"/>
    </source>
</evidence>
<organism evidence="2 3">
    <name type="scientific">Microlunatus soli</name>
    <dbReference type="NCBI Taxonomy" id="630515"/>
    <lineage>
        <taxon>Bacteria</taxon>
        <taxon>Bacillati</taxon>
        <taxon>Actinomycetota</taxon>
        <taxon>Actinomycetes</taxon>
        <taxon>Propionibacteriales</taxon>
        <taxon>Propionibacteriaceae</taxon>
        <taxon>Microlunatus</taxon>
    </lineage>
</organism>
<evidence type="ECO:0000313" key="2">
    <source>
        <dbReference type="EMBL" id="SDS80949.1"/>
    </source>
</evidence>
<dbReference type="RefSeq" id="WP_091526198.1">
    <property type="nucleotide sequence ID" value="NZ_LT629772.1"/>
</dbReference>
<dbReference type="Gene3D" id="2.40.50.140">
    <property type="entry name" value="Nucleic acid-binding proteins"/>
    <property type="match status" value="1"/>
</dbReference>
<gene>
    <name evidence="2" type="ORF">SAMN04489812_3103</name>
</gene>
<dbReference type="Proteomes" id="UP000199103">
    <property type="component" value="Chromosome I"/>
</dbReference>
<proteinExistence type="predicted"/>
<dbReference type="InterPro" id="IPR012340">
    <property type="entry name" value="NA-bd_OB-fold"/>
</dbReference>